<reference evidence="1" key="1">
    <citation type="submission" date="2013-11" db="EMBL/GenBank/DDBJ databases">
        <title>The Genome Sequence of Phytophthora parasitica CHvinca01.</title>
        <authorList>
            <consortium name="The Broad Institute Genomics Platform"/>
            <person name="Russ C."/>
            <person name="Tyler B."/>
            <person name="Panabieres F."/>
            <person name="Shan W."/>
            <person name="Tripathy S."/>
            <person name="Grunwald N."/>
            <person name="Machado M."/>
            <person name="Johnson C.S."/>
            <person name="Arredondo F."/>
            <person name="Hong C."/>
            <person name="Coffey M."/>
            <person name="Young S.K."/>
            <person name="Zeng Q."/>
            <person name="Gargeya S."/>
            <person name="Fitzgerald M."/>
            <person name="Abouelleil A."/>
            <person name="Alvarado L."/>
            <person name="Chapman S.B."/>
            <person name="Gainer-Dewar J."/>
            <person name="Goldberg J."/>
            <person name="Griggs A."/>
            <person name="Gujja S."/>
            <person name="Hansen M."/>
            <person name="Howarth C."/>
            <person name="Imamovic A."/>
            <person name="Ireland A."/>
            <person name="Larimer J."/>
            <person name="McCowan C."/>
            <person name="Murphy C."/>
            <person name="Pearson M."/>
            <person name="Poon T.W."/>
            <person name="Priest M."/>
            <person name="Roberts A."/>
            <person name="Saif S."/>
            <person name="Shea T."/>
            <person name="Sykes S."/>
            <person name="Wortman J."/>
            <person name="Nusbaum C."/>
            <person name="Birren B."/>
        </authorList>
    </citation>
    <scope>NUCLEOTIDE SEQUENCE [LARGE SCALE GENOMIC DNA]</scope>
    <source>
        <strain evidence="1">CHvinca01</strain>
    </source>
</reference>
<organism evidence="1">
    <name type="scientific">Phytophthora nicotianae</name>
    <name type="common">Potato buckeye rot agent</name>
    <name type="synonym">Phytophthora parasitica</name>
    <dbReference type="NCBI Taxonomy" id="4792"/>
    <lineage>
        <taxon>Eukaryota</taxon>
        <taxon>Sar</taxon>
        <taxon>Stramenopiles</taxon>
        <taxon>Oomycota</taxon>
        <taxon>Peronosporomycetes</taxon>
        <taxon>Peronosporales</taxon>
        <taxon>Peronosporaceae</taxon>
        <taxon>Phytophthora</taxon>
    </lineage>
</organism>
<feature type="non-terminal residue" evidence="1">
    <location>
        <position position="1"/>
    </location>
</feature>
<name>W2LPQ2_PHYNI</name>
<dbReference type="AlphaFoldDB" id="W2LPQ2"/>
<proteinExistence type="predicted"/>
<protein>
    <submittedName>
        <fullName evidence="1">Uncharacterized protein</fullName>
    </submittedName>
</protein>
<sequence>DDRYINVSMAVAVGVAELKEQKRRAASSNPVCIRKRS</sequence>
<gene>
    <name evidence="1" type="ORF">L917_03736</name>
</gene>
<dbReference type="Proteomes" id="UP000054423">
    <property type="component" value="Unassembled WGS sequence"/>
</dbReference>
<dbReference type="EMBL" id="KI678368">
    <property type="protein sequence ID" value="ETL99422.1"/>
    <property type="molecule type" value="Genomic_DNA"/>
</dbReference>
<evidence type="ECO:0000313" key="1">
    <source>
        <dbReference type="EMBL" id="ETL99422.1"/>
    </source>
</evidence>
<accession>W2LPQ2</accession>